<gene>
    <name evidence="9" type="ORF">BK138_29890</name>
</gene>
<evidence type="ECO:0000259" key="8">
    <source>
        <dbReference type="Pfam" id="PF00005"/>
    </source>
</evidence>
<feature type="domain" description="ABC transporter" evidence="8">
    <location>
        <begin position="54"/>
        <end position="92"/>
    </location>
</feature>
<evidence type="ECO:0000256" key="7">
    <source>
        <dbReference type="ARBA" id="ARBA00023136"/>
    </source>
</evidence>
<dbReference type="Gene3D" id="3.40.50.300">
    <property type="entry name" value="P-loop containing nucleotide triphosphate hydrolases"/>
    <property type="match status" value="1"/>
</dbReference>
<sequence>MAMIMQNPMTWFNPLRTIGAHFTETFCIHLGLNKKAAIDLGVESMSRVQFPRPLNLIKHYPFQLSGGMLQRVMIGMALAVNPDLITADEPTTALDAYHRKSVLRELKKVQQETGAAVLLVTHDLDVIAEMAETVAVMRYGRVVEKAPCIQLFNAPEHPYTRCLLNTRFSLPLNSDTQFSTLGDVAHGWMK</sequence>
<keyword evidence="3" id="KW-0813">Transport</keyword>
<proteinExistence type="inferred from homology"/>
<evidence type="ECO:0000256" key="4">
    <source>
        <dbReference type="ARBA" id="ARBA00022475"/>
    </source>
</evidence>
<name>A0A1R1EC82_9BACL</name>
<dbReference type="SUPFAM" id="SSF52540">
    <property type="entry name" value="P-loop containing nucleoside triphosphate hydrolases"/>
    <property type="match status" value="1"/>
</dbReference>
<keyword evidence="10" id="KW-1185">Reference proteome</keyword>
<keyword evidence="7" id="KW-0472">Membrane</keyword>
<keyword evidence="5" id="KW-0997">Cell inner membrane</keyword>
<dbReference type="Proteomes" id="UP000187172">
    <property type="component" value="Unassembled WGS sequence"/>
</dbReference>
<evidence type="ECO:0000256" key="3">
    <source>
        <dbReference type="ARBA" id="ARBA00022448"/>
    </source>
</evidence>
<dbReference type="GO" id="GO:0016020">
    <property type="term" value="C:membrane"/>
    <property type="evidence" value="ECO:0007669"/>
    <property type="project" value="UniProtKB-SubCell"/>
</dbReference>
<evidence type="ECO:0000256" key="1">
    <source>
        <dbReference type="ARBA" id="ARBA00004370"/>
    </source>
</evidence>
<reference evidence="9 10" key="1">
    <citation type="submission" date="2016-11" db="EMBL/GenBank/DDBJ databases">
        <title>Paenibacillus species isolates.</title>
        <authorList>
            <person name="Beno S.M."/>
        </authorList>
    </citation>
    <scope>NUCLEOTIDE SEQUENCE [LARGE SCALE GENOMIC DNA]</scope>
    <source>
        <strain evidence="9 10">FSL R5-0378</strain>
    </source>
</reference>
<dbReference type="InterPro" id="IPR003439">
    <property type="entry name" value="ABC_transporter-like_ATP-bd"/>
</dbReference>
<accession>A0A1R1EC82</accession>
<dbReference type="PROSITE" id="PS00211">
    <property type="entry name" value="ABC_TRANSPORTER_1"/>
    <property type="match status" value="1"/>
</dbReference>
<dbReference type="InterPro" id="IPR027417">
    <property type="entry name" value="P-loop_NTPase"/>
</dbReference>
<dbReference type="InterPro" id="IPR050388">
    <property type="entry name" value="ABC_Ni/Peptide_Import"/>
</dbReference>
<evidence type="ECO:0000313" key="10">
    <source>
        <dbReference type="Proteomes" id="UP000187172"/>
    </source>
</evidence>
<evidence type="ECO:0000256" key="6">
    <source>
        <dbReference type="ARBA" id="ARBA00022967"/>
    </source>
</evidence>
<dbReference type="InterPro" id="IPR017871">
    <property type="entry name" value="ABC_transporter-like_CS"/>
</dbReference>
<evidence type="ECO:0000313" key="9">
    <source>
        <dbReference type="EMBL" id="OMF49417.1"/>
    </source>
</evidence>
<evidence type="ECO:0000256" key="5">
    <source>
        <dbReference type="ARBA" id="ARBA00022519"/>
    </source>
</evidence>
<dbReference type="STRING" id="297318.BK138_29890"/>
<dbReference type="PANTHER" id="PTHR43297:SF14">
    <property type="entry name" value="ATPASE AAA-TYPE CORE DOMAIN-CONTAINING PROTEIN"/>
    <property type="match status" value="1"/>
</dbReference>
<dbReference type="PANTHER" id="PTHR43297">
    <property type="entry name" value="OLIGOPEPTIDE TRANSPORT ATP-BINDING PROTEIN APPD"/>
    <property type="match status" value="1"/>
</dbReference>
<dbReference type="RefSeq" id="WP_076175332.1">
    <property type="nucleotide sequence ID" value="NZ_MRTP01000014.1"/>
</dbReference>
<dbReference type="GO" id="GO:0016887">
    <property type="term" value="F:ATP hydrolysis activity"/>
    <property type="evidence" value="ECO:0007669"/>
    <property type="project" value="InterPro"/>
</dbReference>
<keyword evidence="6" id="KW-1278">Translocase</keyword>
<dbReference type="AlphaFoldDB" id="A0A1R1EC82"/>
<keyword evidence="4" id="KW-1003">Cell membrane</keyword>
<organism evidence="9 10">
    <name type="scientific">Paenibacillus rhizosphaerae</name>
    <dbReference type="NCBI Taxonomy" id="297318"/>
    <lineage>
        <taxon>Bacteria</taxon>
        <taxon>Bacillati</taxon>
        <taxon>Bacillota</taxon>
        <taxon>Bacilli</taxon>
        <taxon>Bacillales</taxon>
        <taxon>Paenibacillaceae</taxon>
        <taxon>Paenibacillus</taxon>
    </lineage>
</organism>
<evidence type="ECO:0000256" key="2">
    <source>
        <dbReference type="ARBA" id="ARBA00005417"/>
    </source>
</evidence>
<comment type="similarity">
    <text evidence="2">Belongs to the ABC transporter superfamily.</text>
</comment>
<dbReference type="EMBL" id="MRTP01000014">
    <property type="protein sequence ID" value="OMF49417.1"/>
    <property type="molecule type" value="Genomic_DNA"/>
</dbReference>
<protein>
    <recommendedName>
        <fullName evidence="8">ABC transporter domain-containing protein</fullName>
    </recommendedName>
</protein>
<comment type="subcellular location">
    <subcellularLocation>
        <location evidence="1">Membrane</location>
    </subcellularLocation>
</comment>
<dbReference type="Pfam" id="PF00005">
    <property type="entry name" value="ABC_tran"/>
    <property type="match status" value="1"/>
</dbReference>
<dbReference type="GO" id="GO:0005524">
    <property type="term" value="F:ATP binding"/>
    <property type="evidence" value="ECO:0007669"/>
    <property type="project" value="InterPro"/>
</dbReference>
<comment type="caution">
    <text evidence="9">The sequence shown here is derived from an EMBL/GenBank/DDBJ whole genome shotgun (WGS) entry which is preliminary data.</text>
</comment>